<dbReference type="AlphaFoldDB" id="A0A0J7LNP6"/>
<dbReference type="PATRIC" id="fig|1304281.5.peg.2388"/>
<comment type="caution">
    <text evidence="1">The sequence shown here is derived from an EMBL/GenBank/DDBJ whole genome shotgun (WGS) entry which is preliminary data.</text>
</comment>
<proteinExistence type="predicted"/>
<protein>
    <submittedName>
        <fullName evidence="1">Uncharacterized protein</fullName>
    </submittedName>
</protein>
<organism evidence="1 2">
    <name type="scientific">Chryseobacterium koreense CCUG 49689</name>
    <dbReference type="NCBI Taxonomy" id="1304281"/>
    <lineage>
        <taxon>Bacteria</taxon>
        <taxon>Pseudomonadati</taxon>
        <taxon>Bacteroidota</taxon>
        <taxon>Flavobacteriia</taxon>
        <taxon>Flavobacteriales</taxon>
        <taxon>Weeksellaceae</taxon>
        <taxon>Chryseobacterium group</taxon>
        <taxon>Chryseobacterium</taxon>
    </lineage>
</organism>
<evidence type="ECO:0000313" key="2">
    <source>
        <dbReference type="Proteomes" id="UP000035900"/>
    </source>
</evidence>
<dbReference type="Proteomes" id="UP000035900">
    <property type="component" value="Unassembled WGS sequence"/>
</dbReference>
<dbReference type="EMBL" id="LFNG01000014">
    <property type="protein sequence ID" value="KMQ70700.1"/>
    <property type="molecule type" value="Genomic_DNA"/>
</dbReference>
<accession>A0A0J7LNP6</accession>
<name>A0A0J7LNP6_9FLAO</name>
<sequence>MKSKITREKIFCSSKWNKLFLFGIILFTKSIFAQNFNWDNALSQIYVPQPGFAPEKVLLDKAPMFADLYNFNYPEHNVSNNGHFRQALFELYTASGHNYFSNEDTLPNFESIVTPAVEIPIGIISTKCAYLNYDEEDNNNGNLTLQNGVFVPINYFSRKIYW</sequence>
<dbReference type="STRING" id="1304281.ACM44_11105"/>
<dbReference type="RefSeq" id="WP_048500117.1">
    <property type="nucleotide sequence ID" value="NZ_LFNG01000014.1"/>
</dbReference>
<dbReference type="OrthoDB" id="9873467at2"/>
<gene>
    <name evidence="1" type="ORF">ACM44_11105</name>
</gene>
<keyword evidence="2" id="KW-1185">Reference proteome</keyword>
<reference evidence="1 2" key="1">
    <citation type="journal article" date="2004" name="Int. J. Syst. Evol. Microbiol.">
        <title>Kaistella koreensis gen. nov., sp. nov., a novel member of the Chryseobacterium-Bergeyella-Riemerella branch.</title>
        <authorList>
            <person name="Kim M.K."/>
            <person name="Im W.T."/>
            <person name="Shin Y.K."/>
            <person name="Lim J.H."/>
            <person name="Kim S.H."/>
            <person name="Lee B.C."/>
            <person name="Park M.Y."/>
            <person name="Lee K.Y."/>
            <person name="Lee S.T."/>
        </authorList>
    </citation>
    <scope>NUCLEOTIDE SEQUENCE [LARGE SCALE GENOMIC DNA]</scope>
    <source>
        <strain evidence="1 2">CCUG 49689</strain>
    </source>
</reference>
<evidence type="ECO:0000313" key="1">
    <source>
        <dbReference type="EMBL" id="KMQ70700.1"/>
    </source>
</evidence>